<gene>
    <name evidence="2" type="ORF">OKIOD_LOCUS356</name>
</gene>
<reference evidence="2 3" key="1">
    <citation type="submission" date="2021-04" db="EMBL/GenBank/DDBJ databases">
        <authorList>
            <person name="Bliznina A."/>
        </authorList>
    </citation>
    <scope>NUCLEOTIDE SEQUENCE [LARGE SCALE GENOMIC DNA]</scope>
</reference>
<evidence type="ECO:0000313" key="2">
    <source>
        <dbReference type="EMBL" id="CAG5077728.1"/>
    </source>
</evidence>
<feature type="signal peptide" evidence="1">
    <location>
        <begin position="1"/>
        <end position="17"/>
    </location>
</feature>
<evidence type="ECO:0000313" key="3">
    <source>
        <dbReference type="Proteomes" id="UP001158576"/>
    </source>
</evidence>
<dbReference type="Proteomes" id="UP001158576">
    <property type="component" value="Chromosome PAR"/>
</dbReference>
<keyword evidence="1" id="KW-0732">Signal</keyword>
<name>A0ABN7RHL9_OIKDI</name>
<evidence type="ECO:0000256" key="1">
    <source>
        <dbReference type="SAM" id="SignalP"/>
    </source>
</evidence>
<proteinExistence type="predicted"/>
<dbReference type="EMBL" id="OU015568">
    <property type="protein sequence ID" value="CAG5077728.1"/>
    <property type="molecule type" value="Genomic_DNA"/>
</dbReference>
<sequence>MRVFLCLFACLVESVRFHENSVSKLYELNTFYIYCFMRFGVNHSRELIEMEEIEDLCGGLLADRIRHQSKGRLKGALKSFQQSYHHGATSNFGFIGNFLK</sequence>
<accession>A0ABN7RHL9</accession>
<keyword evidence="3" id="KW-1185">Reference proteome</keyword>
<organism evidence="2 3">
    <name type="scientific">Oikopleura dioica</name>
    <name type="common">Tunicate</name>
    <dbReference type="NCBI Taxonomy" id="34765"/>
    <lineage>
        <taxon>Eukaryota</taxon>
        <taxon>Metazoa</taxon>
        <taxon>Chordata</taxon>
        <taxon>Tunicata</taxon>
        <taxon>Appendicularia</taxon>
        <taxon>Copelata</taxon>
        <taxon>Oikopleuridae</taxon>
        <taxon>Oikopleura</taxon>
    </lineage>
</organism>
<protein>
    <submittedName>
        <fullName evidence="2">Oidioi.mRNA.OKI2018_I69.PAR.g8798.t1.cds</fullName>
    </submittedName>
</protein>
<feature type="chain" id="PRO_5047395656" evidence="1">
    <location>
        <begin position="18"/>
        <end position="100"/>
    </location>
</feature>